<feature type="compositionally biased region" description="Basic and acidic residues" evidence="1">
    <location>
        <begin position="456"/>
        <end position="472"/>
    </location>
</feature>
<reference evidence="2" key="1">
    <citation type="submission" date="2018-01" db="EMBL/GenBank/DDBJ databases">
        <title>An insight into the sialome of Amazonian anophelines.</title>
        <authorList>
            <person name="Ribeiro J.M."/>
            <person name="Scarpassa V."/>
            <person name="Calvo E."/>
        </authorList>
    </citation>
    <scope>NUCLEOTIDE SEQUENCE</scope>
</reference>
<organism evidence="2">
    <name type="scientific">Anopheles darlingi</name>
    <name type="common">Mosquito</name>
    <dbReference type="NCBI Taxonomy" id="43151"/>
    <lineage>
        <taxon>Eukaryota</taxon>
        <taxon>Metazoa</taxon>
        <taxon>Ecdysozoa</taxon>
        <taxon>Arthropoda</taxon>
        <taxon>Hexapoda</taxon>
        <taxon>Insecta</taxon>
        <taxon>Pterygota</taxon>
        <taxon>Neoptera</taxon>
        <taxon>Endopterygota</taxon>
        <taxon>Diptera</taxon>
        <taxon>Nematocera</taxon>
        <taxon>Culicoidea</taxon>
        <taxon>Culicidae</taxon>
        <taxon>Anophelinae</taxon>
        <taxon>Anopheles</taxon>
    </lineage>
</organism>
<dbReference type="VEuPathDB" id="VectorBase:ADAC005480"/>
<name>A0A2M4DS34_ANODA</name>
<feature type="region of interest" description="Disordered" evidence="1">
    <location>
        <begin position="34"/>
        <end position="75"/>
    </location>
</feature>
<dbReference type="AlphaFoldDB" id="A0A2M4DS34"/>
<dbReference type="VEuPathDB" id="VectorBase:ADAR2_001868"/>
<dbReference type="EMBL" id="GGFL01016144">
    <property type="protein sequence ID" value="MBW80322.1"/>
    <property type="molecule type" value="Transcribed_RNA"/>
</dbReference>
<evidence type="ECO:0000313" key="2">
    <source>
        <dbReference type="EMBL" id="MBW80322.1"/>
    </source>
</evidence>
<feature type="region of interest" description="Disordered" evidence="1">
    <location>
        <begin position="373"/>
        <end position="401"/>
    </location>
</feature>
<feature type="region of interest" description="Disordered" evidence="1">
    <location>
        <begin position="226"/>
        <end position="270"/>
    </location>
</feature>
<sequence length="503" mass="53201">MGRTQTVAAATAAATVGGQVRDYEEYRLVFVSSDSSSKEEEYDSSSTTSSYHHRSSAVRRNVHQQQHQHHRSSLEEECDWDYFEPDMSSAAVMMAAGVNEVNHRRAAPLFYEMMAAATNVTPARTTPDMDEYGGTIGGSPTFGSHCDCCNRRQATSSTAATTQYVPIPVPVPVPVPIAAFQSWLYEQQQNLLLPGTTTMQDGDAAAVRADLIVVQQLWKQFAESGSCSSRSSISSGGGGGGHFDRDRTAGNSTAAAGAGEPSGVKLSTAAGGRAAATTGYRVKCGCRKRGAGTVEPSFTSESPTSGSDNERIVGCVGKSVSSRLHQLQLQQQQQQQCSRDDQSIAQQAAIVQQQKTSPTSSLWSLCSAMRAPGRGVSDESSVPSPSSTASTAAALEPPSEDCDSSVVATIAVAAPTHTWRCQQQEQYDGLRTTVPVTNAANEISTTVATIATRARSIEAKDNTDPETVDQKEAASSSSSSNSNINRGSTIAKSRTVVLVVSMM</sequence>
<feature type="compositionally biased region" description="Low complexity" evidence="1">
    <location>
        <begin position="249"/>
        <end position="259"/>
    </location>
</feature>
<accession>A0A2M4DS34</accession>
<feature type="compositionally biased region" description="Low complexity" evidence="1">
    <location>
        <begin position="378"/>
        <end position="397"/>
    </location>
</feature>
<feature type="region of interest" description="Disordered" evidence="1">
    <location>
        <begin position="456"/>
        <end position="487"/>
    </location>
</feature>
<protein>
    <submittedName>
        <fullName evidence="2">Uncharacterized protein</fullName>
    </submittedName>
</protein>
<evidence type="ECO:0000256" key="1">
    <source>
        <dbReference type="SAM" id="MobiDB-lite"/>
    </source>
</evidence>
<feature type="compositionally biased region" description="Basic residues" evidence="1">
    <location>
        <begin position="51"/>
        <end position="71"/>
    </location>
</feature>
<proteinExistence type="predicted"/>